<accession>A0A8T0XIE5</accession>
<name>A0A8T0XIE5_PANVG</name>
<evidence type="ECO:0000313" key="2">
    <source>
        <dbReference type="EMBL" id="KAG2655199.1"/>
    </source>
</evidence>
<evidence type="ECO:0000313" key="3">
    <source>
        <dbReference type="Proteomes" id="UP000823388"/>
    </source>
</evidence>
<dbReference type="AlphaFoldDB" id="A0A8T0XIE5"/>
<gene>
    <name evidence="2" type="ORF">PVAP13_1NG546401</name>
</gene>
<organism evidence="2 3">
    <name type="scientific">Panicum virgatum</name>
    <name type="common">Blackwell switchgrass</name>
    <dbReference type="NCBI Taxonomy" id="38727"/>
    <lineage>
        <taxon>Eukaryota</taxon>
        <taxon>Viridiplantae</taxon>
        <taxon>Streptophyta</taxon>
        <taxon>Embryophyta</taxon>
        <taxon>Tracheophyta</taxon>
        <taxon>Spermatophyta</taxon>
        <taxon>Magnoliopsida</taxon>
        <taxon>Liliopsida</taxon>
        <taxon>Poales</taxon>
        <taxon>Poaceae</taxon>
        <taxon>PACMAD clade</taxon>
        <taxon>Panicoideae</taxon>
        <taxon>Panicodae</taxon>
        <taxon>Paniceae</taxon>
        <taxon>Panicinae</taxon>
        <taxon>Panicum</taxon>
        <taxon>Panicum sect. Hiantes</taxon>
    </lineage>
</organism>
<keyword evidence="3" id="KW-1185">Reference proteome</keyword>
<proteinExistence type="predicted"/>
<comment type="caution">
    <text evidence="2">The sequence shown here is derived from an EMBL/GenBank/DDBJ whole genome shotgun (WGS) entry which is preliminary data.</text>
</comment>
<sequence length="200" mass="22109">MEIYKETPPSESLSNNLMCASASHTSKKDSVTFSVKAFPDPSVEDVDTFDKISGDEQSNKSPKENALDCEQIVRTQTEVNSIESRDFTETSNCNCTQASESVNEGFFEQEHQGPELVLSQVGMTFVDEGEEIEKYLGSSSTACALETLQVLPVSARSEEGFLEASKVRELCCTDNELKGTKVNNMEEEVQDLDKDHEKSP</sequence>
<feature type="region of interest" description="Disordered" evidence="1">
    <location>
        <begin position="40"/>
        <end position="66"/>
    </location>
</feature>
<protein>
    <submittedName>
        <fullName evidence="2">Uncharacterized protein</fullName>
    </submittedName>
</protein>
<evidence type="ECO:0000256" key="1">
    <source>
        <dbReference type="SAM" id="MobiDB-lite"/>
    </source>
</evidence>
<dbReference type="Proteomes" id="UP000823388">
    <property type="component" value="Chromosome 1N"/>
</dbReference>
<reference evidence="2" key="1">
    <citation type="submission" date="2020-05" db="EMBL/GenBank/DDBJ databases">
        <title>WGS assembly of Panicum virgatum.</title>
        <authorList>
            <person name="Lovell J.T."/>
            <person name="Jenkins J."/>
            <person name="Shu S."/>
            <person name="Juenger T.E."/>
            <person name="Schmutz J."/>
        </authorList>
    </citation>
    <scope>NUCLEOTIDE SEQUENCE</scope>
    <source>
        <strain evidence="2">AP13</strain>
    </source>
</reference>
<feature type="compositionally biased region" description="Basic and acidic residues" evidence="1">
    <location>
        <begin position="48"/>
        <end position="66"/>
    </location>
</feature>
<dbReference type="EMBL" id="CM029038">
    <property type="protein sequence ID" value="KAG2655199.1"/>
    <property type="molecule type" value="Genomic_DNA"/>
</dbReference>